<dbReference type="EMBL" id="CP018866">
    <property type="protein sequence ID" value="AST91461.1"/>
    <property type="molecule type" value="Genomic_DNA"/>
</dbReference>
<accession>A0A223KPN4</accession>
<gene>
    <name evidence="3" type="ORF">BC6307_09295</name>
</gene>
<organism evidence="3 4">
    <name type="scientific">Sutcliffiella cohnii</name>
    <dbReference type="NCBI Taxonomy" id="33932"/>
    <lineage>
        <taxon>Bacteria</taxon>
        <taxon>Bacillati</taxon>
        <taxon>Bacillota</taxon>
        <taxon>Bacilli</taxon>
        <taxon>Bacillales</taxon>
        <taxon>Bacillaceae</taxon>
        <taxon>Sutcliffiella</taxon>
    </lineage>
</organism>
<evidence type="ECO:0008006" key="5">
    <source>
        <dbReference type="Google" id="ProtNLM"/>
    </source>
</evidence>
<keyword evidence="4" id="KW-1185">Reference proteome</keyword>
<reference evidence="3 4" key="1">
    <citation type="submission" date="2016-12" db="EMBL/GenBank/DDBJ databases">
        <title>The whole genome sequencing and assembly of Bacillus cohnii DSM 6307T strain.</title>
        <authorList>
            <person name="Lee Y.-J."/>
            <person name="Yi H."/>
            <person name="Bahn Y.-S."/>
            <person name="Kim J.F."/>
            <person name="Lee D.-W."/>
        </authorList>
    </citation>
    <scope>NUCLEOTIDE SEQUENCE [LARGE SCALE GENOMIC DNA]</scope>
    <source>
        <strain evidence="3 4">DSM 6307</strain>
    </source>
</reference>
<dbReference type="InterPro" id="IPR026369">
    <property type="entry name" value="CxxC_20_CxxC"/>
</dbReference>
<proteinExistence type="predicted"/>
<dbReference type="Proteomes" id="UP000215224">
    <property type="component" value="Chromosome"/>
</dbReference>
<dbReference type="RefSeq" id="WP_066412608.1">
    <property type="nucleotide sequence ID" value="NZ_CP018866.1"/>
</dbReference>
<evidence type="ECO:0000313" key="3">
    <source>
        <dbReference type="EMBL" id="AST91461.1"/>
    </source>
</evidence>
<keyword evidence="2" id="KW-0812">Transmembrane</keyword>
<evidence type="ECO:0000256" key="1">
    <source>
        <dbReference type="SAM" id="MobiDB-lite"/>
    </source>
</evidence>
<evidence type="ECO:0000313" key="4">
    <source>
        <dbReference type="Proteomes" id="UP000215224"/>
    </source>
</evidence>
<sequence length="117" mass="13579">MGFQHCSNCKKDITFKTRFKSVFFGYRPIICEECGVEHEVDERYRFVYSLYTVLIPILLVYFSSSVFGITSRFIQVLLVLVFGTFGVMYATSKVKYHKSKHQPIKEGQAKNKSVKKS</sequence>
<keyword evidence="2" id="KW-0472">Membrane</keyword>
<protein>
    <recommendedName>
        <fullName evidence="5">Cxxc_20_cxxc protein</fullName>
    </recommendedName>
</protein>
<feature type="region of interest" description="Disordered" evidence="1">
    <location>
        <begin position="97"/>
        <end position="117"/>
    </location>
</feature>
<dbReference type="KEGG" id="bcoh:BC6307_09295"/>
<dbReference type="NCBIfam" id="TIGR04104">
    <property type="entry name" value="cxxc_20_cxxc"/>
    <property type="match status" value="1"/>
</dbReference>
<keyword evidence="2" id="KW-1133">Transmembrane helix</keyword>
<evidence type="ECO:0000256" key="2">
    <source>
        <dbReference type="SAM" id="Phobius"/>
    </source>
</evidence>
<feature type="transmembrane region" description="Helical" evidence="2">
    <location>
        <begin position="73"/>
        <end position="91"/>
    </location>
</feature>
<name>A0A223KPN4_9BACI</name>
<dbReference type="AlphaFoldDB" id="A0A223KPN4"/>
<feature type="transmembrane region" description="Helical" evidence="2">
    <location>
        <begin position="46"/>
        <end position="67"/>
    </location>
</feature>